<dbReference type="Proteomes" id="UP000663843">
    <property type="component" value="Unassembled WGS sequence"/>
</dbReference>
<accession>A0A8H3C5F7</accession>
<evidence type="ECO:0000313" key="3">
    <source>
        <dbReference type="Proteomes" id="UP000663843"/>
    </source>
</evidence>
<feature type="region of interest" description="Disordered" evidence="1">
    <location>
        <begin position="32"/>
        <end position="56"/>
    </location>
</feature>
<dbReference type="EMBL" id="CAJMWT010003571">
    <property type="protein sequence ID" value="CAE6474330.1"/>
    <property type="molecule type" value="Genomic_DNA"/>
</dbReference>
<dbReference type="AlphaFoldDB" id="A0A8H3C5F7"/>
<organism evidence="2 3">
    <name type="scientific">Rhizoctonia solani</name>
    <dbReference type="NCBI Taxonomy" id="456999"/>
    <lineage>
        <taxon>Eukaryota</taxon>
        <taxon>Fungi</taxon>
        <taxon>Dikarya</taxon>
        <taxon>Basidiomycota</taxon>
        <taxon>Agaricomycotina</taxon>
        <taxon>Agaricomycetes</taxon>
        <taxon>Cantharellales</taxon>
        <taxon>Ceratobasidiaceae</taxon>
        <taxon>Rhizoctonia</taxon>
    </lineage>
</organism>
<comment type="caution">
    <text evidence="2">The sequence shown here is derived from an EMBL/GenBank/DDBJ whole genome shotgun (WGS) entry which is preliminary data.</text>
</comment>
<gene>
    <name evidence="2" type="ORF">RDB_LOCUS110554</name>
</gene>
<evidence type="ECO:0000256" key="1">
    <source>
        <dbReference type="SAM" id="MobiDB-lite"/>
    </source>
</evidence>
<sequence length="83" mass="9084">MQFHPVAFMVKLEIEMCMSRLMIKVARSTGIELKEGQRKTPSHSAEPHTASGQGVSVHVTTQVITHTDNLGADYASSQGELFV</sequence>
<protein>
    <submittedName>
        <fullName evidence="2">Uncharacterized protein</fullName>
    </submittedName>
</protein>
<name>A0A8H3C5F7_9AGAM</name>
<evidence type="ECO:0000313" key="2">
    <source>
        <dbReference type="EMBL" id="CAE6474330.1"/>
    </source>
</evidence>
<proteinExistence type="predicted"/>
<reference evidence="2" key="1">
    <citation type="submission" date="2021-01" db="EMBL/GenBank/DDBJ databases">
        <authorList>
            <person name="Kaushik A."/>
        </authorList>
    </citation>
    <scope>NUCLEOTIDE SEQUENCE</scope>
    <source>
        <strain evidence="2">AG2-2IIIB</strain>
    </source>
</reference>